<organism evidence="10 11">
    <name type="scientific">Gloeocapsopsis dulcis AAB1 = 1H9</name>
    <dbReference type="NCBI Taxonomy" id="1433147"/>
    <lineage>
        <taxon>Bacteria</taxon>
        <taxon>Bacillati</taxon>
        <taxon>Cyanobacteriota</taxon>
        <taxon>Cyanophyceae</taxon>
        <taxon>Oscillatoriophycideae</taxon>
        <taxon>Chroococcales</taxon>
        <taxon>Chroococcaceae</taxon>
        <taxon>Gloeocapsopsis</taxon>
        <taxon>Gloeocapsopsis dulcis</taxon>
    </lineage>
</organism>
<evidence type="ECO:0000256" key="2">
    <source>
        <dbReference type="ARBA" id="ARBA00022578"/>
    </source>
</evidence>
<comment type="similarity">
    <text evidence="1">In the C-terminal section; belongs to the transposase 35 family.</text>
</comment>
<keyword evidence="11" id="KW-1185">Reference proteome</keyword>
<keyword evidence="3" id="KW-0479">Metal-binding</keyword>
<evidence type="ECO:0000313" key="11">
    <source>
        <dbReference type="Proteomes" id="UP000441797"/>
    </source>
</evidence>
<keyword evidence="4" id="KW-0862">Zinc</keyword>
<accession>A0A6N8FSD7</accession>
<dbReference type="InterPro" id="IPR001959">
    <property type="entry name" value="Transposase"/>
</dbReference>
<comment type="caution">
    <text evidence="10">The sequence shown here is derived from an EMBL/GenBank/DDBJ whole genome shotgun (WGS) entry which is preliminary data.</text>
</comment>
<evidence type="ECO:0000313" key="10">
    <source>
        <dbReference type="EMBL" id="MUL35472.1"/>
    </source>
</evidence>
<dbReference type="GO" id="GO:0003677">
    <property type="term" value="F:DNA binding"/>
    <property type="evidence" value="ECO:0007669"/>
    <property type="project" value="UniProtKB-KW"/>
</dbReference>
<evidence type="ECO:0000259" key="9">
    <source>
        <dbReference type="Pfam" id="PF12323"/>
    </source>
</evidence>
<feature type="domain" description="Probable transposase IS891/IS1136/IS1341" evidence="7">
    <location>
        <begin position="165"/>
        <end position="283"/>
    </location>
</feature>
<dbReference type="InterPro" id="IPR021027">
    <property type="entry name" value="Transposase_put_HTH"/>
</dbReference>
<dbReference type="AlphaFoldDB" id="A0A6N8FSD7"/>
<dbReference type="GO" id="GO:0032196">
    <property type="term" value="P:transposition"/>
    <property type="evidence" value="ECO:0007669"/>
    <property type="project" value="UniProtKB-KW"/>
</dbReference>
<evidence type="ECO:0000256" key="4">
    <source>
        <dbReference type="ARBA" id="ARBA00022833"/>
    </source>
</evidence>
<name>A0A6N8FSD7_9CHRO</name>
<feature type="domain" description="Cas12f1-like TNB" evidence="8">
    <location>
        <begin position="304"/>
        <end position="371"/>
    </location>
</feature>
<evidence type="ECO:0000256" key="1">
    <source>
        <dbReference type="ARBA" id="ARBA00008761"/>
    </source>
</evidence>
<dbReference type="NCBIfam" id="NF040570">
    <property type="entry name" value="guided_TnpB"/>
    <property type="match status" value="1"/>
</dbReference>
<reference evidence="10 11" key="1">
    <citation type="journal article" date="2019" name="Front. Microbiol.">
        <title>Genomic Features for Desiccation Tolerance and Sugar Biosynthesis in the Extremophile Gloeocapsopsis sp. UTEX B3054.</title>
        <authorList>
            <person name="Urrejola C."/>
            <person name="Alcorta J."/>
            <person name="Salas L."/>
            <person name="Vasquez M."/>
            <person name="Polz M.F."/>
            <person name="Vicuna R."/>
            <person name="Diez B."/>
        </authorList>
    </citation>
    <scope>NUCLEOTIDE SEQUENCE [LARGE SCALE GENOMIC DNA]</scope>
    <source>
        <strain evidence="10 11">1H9</strain>
    </source>
</reference>
<dbReference type="Pfam" id="PF12323">
    <property type="entry name" value="HTH_OrfB_IS605"/>
    <property type="match status" value="1"/>
</dbReference>
<evidence type="ECO:0000256" key="3">
    <source>
        <dbReference type="ARBA" id="ARBA00022723"/>
    </source>
</evidence>
<dbReference type="EMBL" id="NAPY01000003">
    <property type="protein sequence ID" value="MUL35472.1"/>
    <property type="molecule type" value="Genomic_DNA"/>
</dbReference>
<dbReference type="Proteomes" id="UP000441797">
    <property type="component" value="Unassembled WGS sequence"/>
</dbReference>
<dbReference type="InterPro" id="IPR010095">
    <property type="entry name" value="Cas12f1-like_TNB"/>
</dbReference>
<feature type="domain" description="Transposase putative helix-turn-helix" evidence="9">
    <location>
        <begin position="1"/>
        <end position="45"/>
    </location>
</feature>
<evidence type="ECO:0000259" key="7">
    <source>
        <dbReference type="Pfam" id="PF01385"/>
    </source>
</evidence>
<dbReference type="GO" id="GO:0046872">
    <property type="term" value="F:metal ion binding"/>
    <property type="evidence" value="ECO:0007669"/>
    <property type="project" value="UniProtKB-KW"/>
</dbReference>
<keyword evidence="2" id="KW-0815">Transposition</keyword>
<evidence type="ECO:0000259" key="8">
    <source>
        <dbReference type="Pfam" id="PF07282"/>
    </source>
</evidence>
<dbReference type="Pfam" id="PF07282">
    <property type="entry name" value="Cas12f1-like_TNB"/>
    <property type="match status" value="1"/>
</dbReference>
<gene>
    <name evidence="10" type="ORF">BWI75_03630</name>
</gene>
<keyword evidence="6" id="KW-0233">DNA recombination</keyword>
<proteinExistence type="inferred from homology"/>
<dbReference type="OrthoDB" id="439709at2"/>
<evidence type="ECO:0000256" key="6">
    <source>
        <dbReference type="ARBA" id="ARBA00023172"/>
    </source>
</evidence>
<dbReference type="Pfam" id="PF01385">
    <property type="entry name" value="OrfB_IS605"/>
    <property type="match status" value="1"/>
</dbReference>
<protein>
    <submittedName>
        <fullName evidence="10">Transposase</fullName>
    </submittedName>
</protein>
<keyword evidence="5" id="KW-0238">DNA-binding</keyword>
<evidence type="ECO:0000256" key="5">
    <source>
        <dbReference type="ARBA" id="ARBA00023125"/>
    </source>
</evidence>
<dbReference type="GO" id="GO:0006310">
    <property type="term" value="P:DNA recombination"/>
    <property type="evidence" value="ECO:0007669"/>
    <property type="project" value="UniProtKB-KW"/>
</dbReference>
<sequence length="417" mass="47067">MLTRRVTFRLYPTRSQQDILHYWCKLHCSLYNAAVYNRKTQYQKFGHSVSYFEQQNCLPAFKEVWTEYKPLGSHALQATLKRVDFAFTRFFKGLGGYPKFKASRHYSGWTYPDKQSWKAHTTGVNGSLELANLGSIAMRGKARTWGTPTTCTVLCRNGKWYASITVQCEPTRETGSGAVGIDLGCKDVITLSTGEKIAKPDFIKEGQQKVKAASQRLRRKRAPNRNKKIKASRRWRKARQQVSKLQRKVACQRENWLHQTTSSIVSSNSLVAGEQLNVKGMTRKGKKRKKQKAGLNRSILEVGFGTIGDLLTYKQSEAGGFYVESPTKILKPTQRCAKCWELTPKTLTDRVHVCSNPACQHTEDRDINAAQVNLIWTRGKELASSVVESSSSTSCGSMKQLGALRRQKLAVQRSNGE</sequence>